<dbReference type="SUPFAM" id="SSF53474">
    <property type="entry name" value="alpha/beta-Hydrolases"/>
    <property type="match status" value="1"/>
</dbReference>
<organism evidence="5 6">
    <name type="scientific">Didymella rabiei</name>
    <name type="common">Chickpea ascochyta blight fungus</name>
    <name type="synonym">Mycosphaerella rabiei</name>
    <dbReference type="NCBI Taxonomy" id="5454"/>
    <lineage>
        <taxon>Eukaryota</taxon>
        <taxon>Fungi</taxon>
        <taxon>Dikarya</taxon>
        <taxon>Ascomycota</taxon>
        <taxon>Pezizomycotina</taxon>
        <taxon>Dothideomycetes</taxon>
        <taxon>Pleosporomycetidae</taxon>
        <taxon>Pleosporales</taxon>
        <taxon>Pleosporineae</taxon>
        <taxon>Didymellaceae</taxon>
        <taxon>Ascochyta</taxon>
    </lineage>
</organism>
<dbReference type="AlphaFoldDB" id="A0A163LUR4"/>
<dbReference type="InterPro" id="IPR029058">
    <property type="entry name" value="AB_hydrolase_fold"/>
</dbReference>
<keyword evidence="1" id="KW-0732">Signal</keyword>
<evidence type="ECO:0000259" key="4">
    <source>
        <dbReference type="Pfam" id="PF03893"/>
    </source>
</evidence>
<reference evidence="5 6" key="1">
    <citation type="journal article" date="2016" name="Sci. Rep.">
        <title>Draft genome sequencing and secretome analysis of fungal phytopathogen Ascochyta rabiei provides insight into the necrotrophic effector repertoire.</title>
        <authorList>
            <person name="Verma S."/>
            <person name="Gazara R.K."/>
            <person name="Nizam S."/>
            <person name="Parween S."/>
            <person name="Chattopadhyay D."/>
            <person name="Verma P.K."/>
        </authorList>
    </citation>
    <scope>NUCLEOTIDE SEQUENCE [LARGE SCALE GENOMIC DNA]</scope>
    <source>
        <strain evidence="5 6">ArDII</strain>
    </source>
</reference>
<name>A0A163LUR4_DIDRA</name>
<dbReference type="PANTHER" id="PTHR46640:SF1">
    <property type="entry name" value="FUNGAL LIPASE-LIKE DOMAIN-CONTAINING PROTEIN-RELATED"/>
    <property type="match status" value="1"/>
</dbReference>
<dbReference type="OrthoDB" id="426718at2759"/>
<keyword evidence="6" id="KW-1185">Reference proteome</keyword>
<evidence type="ECO:0000256" key="1">
    <source>
        <dbReference type="ARBA" id="ARBA00022729"/>
    </source>
</evidence>
<dbReference type="PANTHER" id="PTHR46640">
    <property type="entry name" value="TRIACYLGLYCEROL LIPASE, PUTATIVE (AFU_ORTHOLOGUE AFUA_6G06510)-RELATED"/>
    <property type="match status" value="1"/>
</dbReference>
<dbReference type="InterPro" id="IPR005592">
    <property type="entry name" value="Mono/diacylglycerol_lipase_N"/>
</dbReference>
<dbReference type="EMBL" id="JYNV01000032">
    <property type="protein sequence ID" value="KZM28139.1"/>
    <property type="molecule type" value="Genomic_DNA"/>
</dbReference>
<dbReference type="GO" id="GO:0016787">
    <property type="term" value="F:hydrolase activity"/>
    <property type="evidence" value="ECO:0007669"/>
    <property type="project" value="UniProtKB-KW"/>
</dbReference>
<evidence type="ECO:0000313" key="5">
    <source>
        <dbReference type="EMBL" id="KZM28139.1"/>
    </source>
</evidence>
<keyword evidence="2 5" id="KW-0378">Hydrolase</keyword>
<evidence type="ECO:0000313" key="6">
    <source>
        <dbReference type="Proteomes" id="UP000076837"/>
    </source>
</evidence>
<dbReference type="GO" id="GO:0016042">
    <property type="term" value="P:lipid catabolic process"/>
    <property type="evidence" value="ECO:0007669"/>
    <property type="project" value="InterPro"/>
</dbReference>
<dbReference type="InterPro" id="IPR002921">
    <property type="entry name" value="Fungal_lipase-type"/>
</dbReference>
<dbReference type="InterPro" id="IPR051299">
    <property type="entry name" value="AB_hydrolase_lip/est"/>
</dbReference>
<dbReference type="Proteomes" id="UP000076837">
    <property type="component" value="Unassembled WGS sequence"/>
</dbReference>
<evidence type="ECO:0000259" key="3">
    <source>
        <dbReference type="Pfam" id="PF01764"/>
    </source>
</evidence>
<comment type="caution">
    <text evidence="5">The sequence shown here is derived from an EMBL/GenBank/DDBJ whole genome shotgun (WGS) entry which is preliminary data.</text>
</comment>
<feature type="domain" description="Mono-/di-acylglycerol lipase N-terminal" evidence="4">
    <location>
        <begin position="23"/>
        <end position="76"/>
    </location>
</feature>
<dbReference type="Pfam" id="PF03893">
    <property type="entry name" value="Lipase3_N"/>
    <property type="match status" value="1"/>
</dbReference>
<dbReference type="CDD" id="cd00519">
    <property type="entry name" value="Lipase_3"/>
    <property type="match status" value="1"/>
</dbReference>
<evidence type="ECO:0000256" key="2">
    <source>
        <dbReference type="ARBA" id="ARBA00022801"/>
    </source>
</evidence>
<dbReference type="Pfam" id="PF01764">
    <property type="entry name" value="Lipase_3"/>
    <property type="match status" value="1"/>
</dbReference>
<gene>
    <name evidence="5" type="ORF">ST47_g702</name>
</gene>
<protein>
    <submittedName>
        <fullName evidence="5">Hydrolase</fullName>
    </submittedName>
</protein>
<accession>A0A163LUR4</accession>
<feature type="domain" description="Fungal lipase-type" evidence="3">
    <location>
        <begin position="104"/>
        <end position="235"/>
    </location>
</feature>
<sequence>MSLVLRLGAVLLSAAGFIAAVPVELEKRAVSANILDQLQFFSQYSAAAYCLSNNNSPNTKITCPQGNCARVEAANTNTLTEFENSIKSDITGFVATDTTNKLIVLSFRGSRSVRNWLTNLNFPVAPTTICSTCSSSIGFWQSWLEAQTDVLAAIKKAQAQYPSFKVVATGHSLGGALASLAAGFLRSQGTTIDLYTYGAPKVGLEGLAKYISDTSKGQTYRVTHKADPVPKLPPALLGYHHTSPEYYITSGNDAQPSTADVNVLTGTLNLGGNEGDFGLDVDAHLWYFGNISACEGQEGIEIRGLRDN</sequence>
<dbReference type="Gene3D" id="3.40.50.1820">
    <property type="entry name" value="alpha/beta hydrolase"/>
    <property type="match status" value="1"/>
</dbReference>
<proteinExistence type="predicted"/>
<dbReference type="STRING" id="5454.A0A163LUR4"/>